<dbReference type="Proteomes" id="UP001461341">
    <property type="component" value="Chromosome"/>
</dbReference>
<gene>
    <name evidence="1" type="ORF">QBE54_03260</name>
</gene>
<dbReference type="RefSeq" id="WP_369018927.1">
    <property type="nucleotide sequence ID" value="NZ_CP121689.1"/>
</dbReference>
<proteinExistence type="predicted"/>
<organism evidence="1 2">
    <name type="scientific">Thermatribacter velox</name>
    <dbReference type="NCBI Taxonomy" id="3039681"/>
    <lineage>
        <taxon>Bacteria</taxon>
        <taxon>Pseudomonadati</taxon>
        <taxon>Atribacterota</taxon>
        <taxon>Atribacteria</taxon>
        <taxon>Atribacterales</taxon>
        <taxon>Thermatribacteraceae</taxon>
        <taxon>Thermatribacter</taxon>
    </lineage>
</organism>
<dbReference type="EMBL" id="CP121689">
    <property type="protein sequence ID" value="WZL76763.1"/>
    <property type="molecule type" value="Genomic_DNA"/>
</dbReference>
<name>A0ABZ2YCN6_9BACT</name>
<dbReference type="Pfam" id="PF10050">
    <property type="entry name" value="DUF2284"/>
    <property type="match status" value="1"/>
</dbReference>
<keyword evidence="2" id="KW-1185">Reference proteome</keyword>
<dbReference type="InterPro" id="IPR019271">
    <property type="entry name" value="DUF2284_metal-binding"/>
</dbReference>
<protein>
    <submittedName>
        <fullName evidence="1">DUF2284 domain-containing protein</fullName>
    </submittedName>
</protein>
<evidence type="ECO:0000313" key="1">
    <source>
        <dbReference type="EMBL" id="WZL76763.1"/>
    </source>
</evidence>
<accession>A0ABZ2YCN6</accession>
<evidence type="ECO:0000313" key="2">
    <source>
        <dbReference type="Proteomes" id="UP001461341"/>
    </source>
</evidence>
<sequence length="169" mass="19508">MHKSLDFILREFLGDKVKKYRLIDPKEVVVGEWVRLKCQYGCDGYAQCLTCPPYAPEPEKTRRILECFSSAVLLWKPEDYQELRKICADLERTLFLEGYYKAFAMPSGPCELCGECSCEYPCRYPEKARPSMEACGIDVYATVSKFGFPIEVVRSRDCKANYYALCLIE</sequence>
<reference evidence="1 2" key="1">
    <citation type="submission" date="2023-03" db="EMBL/GenBank/DDBJ databases">
        <title>Novel Species.</title>
        <authorList>
            <person name="Ma S."/>
        </authorList>
    </citation>
    <scope>NUCLEOTIDE SEQUENCE [LARGE SCALE GENOMIC DNA]</scope>
    <source>
        <strain evidence="1 2">B11</strain>
    </source>
</reference>